<reference evidence="1" key="1">
    <citation type="submission" date="2016-10" db="EMBL/GenBank/DDBJ databases">
        <authorList>
            <person name="de Groot N.N."/>
        </authorList>
    </citation>
    <scope>NUCLEOTIDE SEQUENCE</scope>
</reference>
<proteinExistence type="predicted"/>
<accession>A0A1W1E9A1</accession>
<name>A0A1W1E9A1_9ZZZZ</name>
<gene>
    <name evidence="1" type="ORF">MNB_SV-4-823</name>
</gene>
<dbReference type="EMBL" id="FPIB01000017">
    <property type="protein sequence ID" value="SFV90498.1"/>
    <property type="molecule type" value="Genomic_DNA"/>
</dbReference>
<protein>
    <submittedName>
        <fullName evidence="1">Uncharacterized protein</fullName>
    </submittedName>
</protein>
<sequence>MNIIRYRNEIIVAAALLFALGALGYKYTHRAKIYDENLQMRHTLLQLQEATALKSRWSERKTAQKLASLRQRFPASKVVWQKRGRKLNATFKELSAKEANMLMTKLLNIAVQIVMLKVEKKQNNYTVEIVCKW</sequence>
<evidence type="ECO:0000313" key="1">
    <source>
        <dbReference type="EMBL" id="SFV90498.1"/>
    </source>
</evidence>
<dbReference type="AlphaFoldDB" id="A0A1W1E9A1"/>
<organism evidence="1">
    <name type="scientific">hydrothermal vent metagenome</name>
    <dbReference type="NCBI Taxonomy" id="652676"/>
    <lineage>
        <taxon>unclassified sequences</taxon>
        <taxon>metagenomes</taxon>
        <taxon>ecological metagenomes</taxon>
    </lineage>
</organism>